<feature type="binding site" evidence="9">
    <location>
        <position position="275"/>
    </location>
    <ligand>
        <name>NAD(+)</name>
        <dbReference type="ChEBI" id="CHEBI:57540"/>
    </ligand>
</feature>
<keyword evidence="6" id="KW-1015">Disulfide bond</keyword>
<dbReference type="AlphaFoldDB" id="A0A0M4QF40"/>
<evidence type="ECO:0000313" key="14">
    <source>
        <dbReference type="EMBL" id="ALE92030.1"/>
    </source>
</evidence>
<dbReference type="SUPFAM" id="SSF51905">
    <property type="entry name" value="FAD/NAD(P)-binding domain"/>
    <property type="match status" value="1"/>
</dbReference>
<dbReference type="InterPro" id="IPR016156">
    <property type="entry name" value="FAD/NAD-linked_Rdtase_dimer_sf"/>
</dbReference>
<accession>A0A0M4QF40</accession>
<feature type="active site" description="Proton acceptor" evidence="8">
    <location>
        <position position="451"/>
    </location>
</feature>
<name>A0A0M4QF40_9MICC</name>
<reference evidence="15" key="1">
    <citation type="submission" date="2015-09" db="EMBL/GenBank/DDBJ databases">
        <title>Complete genome of Arthrobacter alpinus strain R3.8.</title>
        <authorList>
            <person name="See-Too W.S."/>
            <person name="Chan K.G."/>
        </authorList>
    </citation>
    <scope>NUCLEOTIDE SEQUENCE [LARGE SCALE GENOMIC DNA]</scope>
    <source>
        <strain evidence="15">R3.8</strain>
    </source>
</reference>
<evidence type="ECO:0000256" key="6">
    <source>
        <dbReference type="ARBA" id="ARBA00023157"/>
    </source>
</evidence>
<dbReference type="PIRSF" id="PIRSF000350">
    <property type="entry name" value="Mercury_reductase_MerA"/>
    <property type="match status" value="1"/>
</dbReference>
<evidence type="ECO:0000259" key="13">
    <source>
        <dbReference type="Pfam" id="PF07992"/>
    </source>
</evidence>
<dbReference type="PANTHER" id="PTHR43014:SF5">
    <property type="entry name" value="GLUTATHIONE REDUCTASE (NADPH)"/>
    <property type="match status" value="1"/>
</dbReference>
<evidence type="ECO:0000259" key="12">
    <source>
        <dbReference type="Pfam" id="PF02852"/>
    </source>
</evidence>
<evidence type="ECO:0000256" key="4">
    <source>
        <dbReference type="ARBA" id="ARBA00022857"/>
    </source>
</evidence>
<dbReference type="PROSITE" id="PS00076">
    <property type="entry name" value="PYRIDINE_REDOX_1"/>
    <property type="match status" value="1"/>
</dbReference>
<comment type="cofactor">
    <cofactor evidence="9">
        <name>FAD</name>
        <dbReference type="ChEBI" id="CHEBI:57692"/>
    </cofactor>
    <text evidence="9">Binds 1 FAD per subunit.</text>
</comment>
<dbReference type="RefSeq" id="WP_062006496.1">
    <property type="nucleotide sequence ID" value="NZ_CP012677.1"/>
</dbReference>
<dbReference type="Pfam" id="PF02852">
    <property type="entry name" value="Pyr_redox_dim"/>
    <property type="match status" value="1"/>
</dbReference>
<feature type="domain" description="FAD/NAD(P)-binding" evidence="13">
    <location>
        <begin position="4"/>
        <end position="330"/>
    </location>
</feature>
<feature type="binding site" evidence="9">
    <location>
        <position position="316"/>
    </location>
    <ligand>
        <name>FAD</name>
        <dbReference type="ChEBI" id="CHEBI:57692"/>
    </ligand>
</feature>
<dbReference type="PRINTS" id="PR00368">
    <property type="entry name" value="FADPNR"/>
</dbReference>
<gene>
    <name evidence="14" type="ORF">AOC05_06260</name>
</gene>
<dbReference type="GO" id="GO:0004362">
    <property type="term" value="F:glutathione-disulfide reductase (NADPH) activity"/>
    <property type="evidence" value="ECO:0007669"/>
    <property type="project" value="UniProtKB-EC"/>
</dbReference>
<dbReference type="InterPro" id="IPR001100">
    <property type="entry name" value="Pyr_nuc-diS_OxRdtase"/>
</dbReference>
<evidence type="ECO:0000256" key="2">
    <source>
        <dbReference type="ARBA" id="ARBA00022630"/>
    </source>
</evidence>
<feature type="binding site" evidence="9">
    <location>
        <position position="48"/>
    </location>
    <ligand>
        <name>FAD</name>
        <dbReference type="ChEBI" id="CHEBI:57692"/>
    </ligand>
</feature>
<dbReference type="EC" id="1.8.1.7" evidence="14"/>
<feature type="binding site" evidence="9">
    <location>
        <begin position="182"/>
        <end position="189"/>
    </location>
    <ligand>
        <name>NAD(+)</name>
        <dbReference type="ChEBI" id="CHEBI:57540"/>
    </ligand>
</feature>
<keyword evidence="9" id="KW-0520">NAD</keyword>
<dbReference type="SUPFAM" id="SSF55424">
    <property type="entry name" value="FAD/NAD-linked reductases, dimerisation (C-terminal) domain"/>
    <property type="match status" value="1"/>
</dbReference>
<protein>
    <submittedName>
        <fullName evidence="14">Mycothione reductase</fullName>
        <ecNumber evidence="14">1.8.1.7</ecNumber>
    </submittedName>
</protein>
<feature type="disulfide bond" description="Redox-active" evidence="10">
    <location>
        <begin position="39"/>
        <end position="44"/>
    </location>
</feature>
<dbReference type="PATRIC" id="fig|656366.3.peg.1338"/>
<keyword evidence="7 11" id="KW-0676">Redox-active center</keyword>
<dbReference type="NCBIfam" id="NF005884">
    <property type="entry name" value="PRK07846.1"/>
    <property type="match status" value="1"/>
</dbReference>
<feature type="domain" description="Pyridine nucleotide-disulphide oxidoreductase dimerisation" evidence="12">
    <location>
        <begin position="352"/>
        <end position="461"/>
    </location>
</feature>
<keyword evidence="9" id="KW-0547">Nucleotide-binding</keyword>
<dbReference type="InterPro" id="IPR023753">
    <property type="entry name" value="FAD/NAD-binding_dom"/>
</dbReference>
<keyword evidence="3 9" id="KW-0274">FAD</keyword>
<dbReference type="Proteomes" id="UP000062833">
    <property type="component" value="Chromosome"/>
</dbReference>
<evidence type="ECO:0000256" key="11">
    <source>
        <dbReference type="RuleBase" id="RU003691"/>
    </source>
</evidence>
<organism evidence="14 15">
    <name type="scientific">Arthrobacter alpinus</name>
    <dbReference type="NCBI Taxonomy" id="656366"/>
    <lineage>
        <taxon>Bacteria</taxon>
        <taxon>Bacillati</taxon>
        <taxon>Actinomycetota</taxon>
        <taxon>Actinomycetes</taxon>
        <taxon>Micrococcales</taxon>
        <taxon>Micrococcaceae</taxon>
        <taxon>Arthrobacter</taxon>
    </lineage>
</organism>
<evidence type="ECO:0000313" key="15">
    <source>
        <dbReference type="Proteomes" id="UP000062833"/>
    </source>
</evidence>
<dbReference type="InterPro" id="IPR036188">
    <property type="entry name" value="FAD/NAD-bd_sf"/>
</dbReference>
<comment type="similarity">
    <text evidence="1 11">Belongs to the class-I pyridine nucleotide-disulfide oxidoreductase family.</text>
</comment>
<evidence type="ECO:0000256" key="7">
    <source>
        <dbReference type="ARBA" id="ARBA00023284"/>
    </source>
</evidence>
<evidence type="ECO:0000256" key="10">
    <source>
        <dbReference type="PIRSR" id="PIRSR000350-4"/>
    </source>
</evidence>
<sequence>MNHFDLVIIGTGSGNSIPGPELEHLSIAIVEDNLFGGTCLNVGCIPTKMFVHPAELADAARHGRSLGVSSHLDAVDWPGIRDRVFGRIDAIEAAGRAYRKSPECQNITVFAGHGRFISHKRLTISMHDGGTQVITGERFVLAAGSHAVVPEIAGLTSGAVPFHTSDTIMRIDRLPDNIAILGGGFIAAEFAHIFSSFGVAVTQLVRGPAMLRQLDGDLSEQFTREAASRYEVLLETTLEGVTSSSGDGRSGVVLEVKGPNGPGTIEAELLLVATGRRPNSDALGMAAAGVEVHGDGRVRVDDYQRTSVEGIFALGDLSSAHQLKHVANHEARVVKHNLLHPDEMMTADHRFIPAAVFADPQIASVGLTEEQAIEAQRPYAVKVQKYADIAAGWAREDTVHFLKVLADPTTGLLLGAHVIGPEAATVIQPLIHAMSFGQRALDVARGQYWIHPALSELVENALLGLPEPTEQ</sequence>
<keyword evidence="4" id="KW-0521">NADP</keyword>
<evidence type="ECO:0000256" key="9">
    <source>
        <dbReference type="PIRSR" id="PIRSR000350-3"/>
    </source>
</evidence>
<evidence type="ECO:0000256" key="3">
    <source>
        <dbReference type="ARBA" id="ARBA00022827"/>
    </source>
</evidence>
<dbReference type="InterPro" id="IPR012999">
    <property type="entry name" value="Pyr_OxRdtase_I_AS"/>
</dbReference>
<dbReference type="Pfam" id="PF07992">
    <property type="entry name" value="Pyr_redox_2"/>
    <property type="match status" value="1"/>
</dbReference>
<dbReference type="KEGG" id="aaq:AOC05_06260"/>
<dbReference type="InterPro" id="IPR004099">
    <property type="entry name" value="Pyr_nucl-diS_OxRdtase_dimer"/>
</dbReference>
<keyword evidence="15" id="KW-1185">Reference proteome</keyword>
<dbReference type="EMBL" id="CP012677">
    <property type="protein sequence ID" value="ALE92030.1"/>
    <property type="molecule type" value="Genomic_DNA"/>
</dbReference>
<dbReference type="OrthoDB" id="9800167at2"/>
<evidence type="ECO:0000256" key="8">
    <source>
        <dbReference type="PIRSR" id="PIRSR000350-2"/>
    </source>
</evidence>
<feature type="binding site" evidence="9">
    <location>
        <position position="114"/>
    </location>
    <ligand>
        <name>FAD</name>
        <dbReference type="ChEBI" id="CHEBI:57692"/>
    </ligand>
</feature>
<dbReference type="GO" id="GO:0000166">
    <property type="term" value="F:nucleotide binding"/>
    <property type="evidence" value="ECO:0007669"/>
    <property type="project" value="UniProtKB-KW"/>
</dbReference>
<evidence type="ECO:0000256" key="1">
    <source>
        <dbReference type="ARBA" id="ARBA00007532"/>
    </source>
</evidence>
<dbReference type="PANTHER" id="PTHR43014">
    <property type="entry name" value="MERCURIC REDUCTASE"/>
    <property type="match status" value="1"/>
</dbReference>
<evidence type="ECO:0000256" key="5">
    <source>
        <dbReference type="ARBA" id="ARBA00023002"/>
    </source>
</evidence>
<dbReference type="Gene3D" id="3.50.50.60">
    <property type="entry name" value="FAD/NAD(P)-binding domain"/>
    <property type="match status" value="2"/>
</dbReference>
<dbReference type="PRINTS" id="PR00411">
    <property type="entry name" value="PNDRDTASEI"/>
</dbReference>
<dbReference type="Gene3D" id="3.30.390.30">
    <property type="match status" value="1"/>
</dbReference>
<keyword evidence="5 11" id="KW-0560">Oxidoreductase</keyword>
<proteinExistence type="inferred from homology"/>
<keyword evidence="2 11" id="KW-0285">Flavoprotein</keyword>